<keyword evidence="3" id="KW-1185">Reference proteome</keyword>
<evidence type="ECO:0000313" key="2">
    <source>
        <dbReference type="EMBL" id="CAK0795825.1"/>
    </source>
</evidence>
<comment type="caution">
    <text evidence="2">The sequence shown here is derived from an EMBL/GenBank/DDBJ whole genome shotgun (WGS) entry which is preliminary data.</text>
</comment>
<name>A0ABN9PRQ5_9DINO</name>
<feature type="compositionally biased region" description="Basic and acidic residues" evidence="1">
    <location>
        <begin position="222"/>
        <end position="232"/>
    </location>
</feature>
<gene>
    <name evidence="2" type="ORF">PCOR1329_LOCUS5374</name>
</gene>
<organism evidence="2 3">
    <name type="scientific">Prorocentrum cordatum</name>
    <dbReference type="NCBI Taxonomy" id="2364126"/>
    <lineage>
        <taxon>Eukaryota</taxon>
        <taxon>Sar</taxon>
        <taxon>Alveolata</taxon>
        <taxon>Dinophyceae</taxon>
        <taxon>Prorocentrales</taxon>
        <taxon>Prorocentraceae</taxon>
        <taxon>Prorocentrum</taxon>
    </lineage>
</organism>
<accession>A0ABN9PRQ5</accession>
<dbReference type="EMBL" id="CAUYUJ010001416">
    <property type="protein sequence ID" value="CAK0795825.1"/>
    <property type="molecule type" value="Genomic_DNA"/>
</dbReference>
<feature type="compositionally biased region" description="Low complexity" evidence="1">
    <location>
        <begin position="598"/>
        <end position="614"/>
    </location>
</feature>
<feature type="region of interest" description="Disordered" evidence="1">
    <location>
        <begin position="580"/>
        <end position="618"/>
    </location>
</feature>
<feature type="non-terminal residue" evidence="2">
    <location>
        <position position="1"/>
    </location>
</feature>
<proteinExistence type="predicted"/>
<feature type="region of interest" description="Disordered" evidence="1">
    <location>
        <begin position="222"/>
        <end position="253"/>
    </location>
</feature>
<protein>
    <submittedName>
        <fullName evidence="2">Uncharacterized protein</fullName>
    </submittedName>
</protein>
<feature type="non-terminal residue" evidence="2">
    <location>
        <position position="925"/>
    </location>
</feature>
<feature type="region of interest" description="Disordered" evidence="1">
    <location>
        <begin position="541"/>
        <end position="561"/>
    </location>
</feature>
<evidence type="ECO:0000313" key="3">
    <source>
        <dbReference type="Proteomes" id="UP001189429"/>
    </source>
</evidence>
<evidence type="ECO:0000256" key="1">
    <source>
        <dbReference type="SAM" id="MobiDB-lite"/>
    </source>
</evidence>
<dbReference type="Proteomes" id="UP001189429">
    <property type="component" value="Unassembled WGS sequence"/>
</dbReference>
<reference evidence="2" key="1">
    <citation type="submission" date="2023-10" db="EMBL/GenBank/DDBJ databases">
        <authorList>
            <person name="Chen Y."/>
            <person name="Shah S."/>
            <person name="Dougan E. K."/>
            <person name="Thang M."/>
            <person name="Chan C."/>
        </authorList>
    </citation>
    <scope>NUCLEOTIDE SEQUENCE [LARGE SCALE GENOMIC DNA]</scope>
</reference>
<sequence length="925" mass="100216">PVDTFVLGQEVPLPPTALDVGGRAFVTVNGEIVSLSRVAPGTDLSAWGLSRQQMLLMGDPRLLPRPCSPTPVAFAADAALVVRDPSVPLRTKGPGTLQDSVNEMYLRSLGGFTAAHDRWLMESRVPARSRSGHEHRVLCRALTFAMESDGLNIANLSCCAFLNRRRMLLETAHRDDPEKPAFEGSHIYMGDDEEGAGVTVTPALRAHVASEMSKEYAIEKEKRKAREAKAEAKSAAARKKGPPPAHAETAGGGEMRNAVTLRRQKMLARALQVDRMNFFLYPPPGIILTNFYPMKLRLSFWDLVSIMEAMGADELEPGQELYAASADIEACFYQCGGIGRLSNYFCLPSVPVEVALELGLIAGVCGQEVTGRERVHPCLVVLPMGWSWSFWLVQRIHLEMLRRAAVPDDRIALGAWPLPSLTSGPVELPYSDNINVLGVRAEEVTELRDRVVARFSEEGFSMHEISETSVHSTILGADVGNHPPVTRRAGQMLWLLRGALQWLASGPIVTGRQVEVVVGRSRASRWYMLGPLSAAGRGTFVEGPQSSPGRLPVATVGPRPKRRRLATAAVAEGLARRPSGLVGRAAPAKRPAARRKPAASAAPRAARARPAAHAPVPPPQLHAQLAKALEPNRSSPASAMALSRCELAAAADATRVGYRAYSDAFQVFLAEEGGVPSTVEDMEVRVLQFLDLMLEAECTRTDATILVAAVKDAYPPVVHRDCALQVASTFFTYIRPGALRKLQVRQLLAPSRASGQMQCWSLILAPTQMDAGAPGDPRGSHRELAKTGTSDETVIIDHPAWLGECLAAHVRGRAPTDLIFPTPGAFVAAQFGVAARKCGLPRVCLYQLRHGGASGDILSGRRDRKTVKARGHWRTDSSLNRYGKPGAVHQLLNAMTPASRDFGRQMFEVMGSLFERTVAAETIPK</sequence>